<gene>
    <name evidence="1" type="ORF">COX60_02480</name>
</gene>
<dbReference type="Proteomes" id="UP000230137">
    <property type="component" value="Unassembled WGS sequence"/>
</dbReference>
<accession>A0A2M7W3Q1</accession>
<protein>
    <recommendedName>
        <fullName evidence="3">Peptidase M23 domain-containing protein</fullName>
    </recommendedName>
</protein>
<proteinExistence type="predicted"/>
<reference evidence="2" key="1">
    <citation type="submission" date="2017-09" db="EMBL/GenBank/DDBJ databases">
        <title>Depth-based differentiation of microbial function through sediment-hosted aquifers and enrichment of novel symbionts in the deep terrestrial subsurface.</title>
        <authorList>
            <person name="Probst A.J."/>
            <person name="Ladd B."/>
            <person name="Jarett J.K."/>
            <person name="Geller-Mcgrath D.E."/>
            <person name="Sieber C.M.K."/>
            <person name="Emerson J.B."/>
            <person name="Anantharaman K."/>
            <person name="Thomas B.C."/>
            <person name="Malmstrom R."/>
            <person name="Stieglmeier M."/>
            <person name="Klingl A."/>
            <person name="Woyke T."/>
            <person name="Ryan C.M."/>
            <person name="Banfield J.F."/>
        </authorList>
    </citation>
    <scope>NUCLEOTIDE SEQUENCE [LARGE SCALE GENOMIC DNA]</scope>
</reference>
<evidence type="ECO:0000313" key="2">
    <source>
        <dbReference type="Proteomes" id="UP000230137"/>
    </source>
</evidence>
<dbReference type="InterPro" id="IPR011055">
    <property type="entry name" value="Dup_hybrid_motif"/>
</dbReference>
<sequence length="209" mass="23225">MIFFILVIGGGASALAVPNYEEGDTILPPNFEYGQGPKIAGDLYPPFGDQWDKTIFGSKETYRSGKPHSDFASHHGFSNHNSSAIDLTVRGDNDPYIYATFDGIISDIILDHKSNVAGGKHSGQVLWLYDASGKNEAIYAHIRIDKNILANYNSGNKKITKGTLLGRIATRENMKEIGYQYALNSPHLHFQLWLNSKAQTGDQIETWKY</sequence>
<dbReference type="EMBL" id="PFQF01000035">
    <property type="protein sequence ID" value="PJA20176.1"/>
    <property type="molecule type" value="Genomic_DNA"/>
</dbReference>
<organism evidence="1 2">
    <name type="scientific">Candidatus Berkelbacteria bacterium CG_4_10_14_0_2_um_filter_35_9_33_12</name>
    <dbReference type="NCBI Taxonomy" id="1974499"/>
    <lineage>
        <taxon>Bacteria</taxon>
        <taxon>Candidatus Berkelbacteria</taxon>
    </lineage>
</organism>
<dbReference type="Gene3D" id="2.70.70.10">
    <property type="entry name" value="Glucose Permease (Domain IIA)"/>
    <property type="match status" value="1"/>
</dbReference>
<dbReference type="AlphaFoldDB" id="A0A2M7W3Q1"/>
<name>A0A2M7W3Q1_9BACT</name>
<evidence type="ECO:0000313" key="1">
    <source>
        <dbReference type="EMBL" id="PJA20176.1"/>
    </source>
</evidence>
<evidence type="ECO:0008006" key="3">
    <source>
        <dbReference type="Google" id="ProtNLM"/>
    </source>
</evidence>
<comment type="caution">
    <text evidence="1">The sequence shown here is derived from an EMBL/GenBank/DDBJ whole genome shotgun (WGS) entry which is preliminary data.</text>
</comment>